<dbReference type="GO" id="GO:0003887">
    <property type="term" value="F:DNA-directed DNA polymerase activity"/>
    <property type="evidence" value="ECO:0007669"/>
    <property type="project" value="UniProtKB-UniRule"/>
</dbReference>
<feature type="domain" description="DNA polymerase III beta sliding clamp N-terminal" evidence="11">
    <location>
        <begin position="6"/>
        <end position="120"/>
    </location>
</feature>
<evidence type="ECO:0000256" key="8">
    <source>
        <dbReference type="ARBA" id="ARBA00022932"/>
    </source>
</evidence>
<dbReference type="InterPro" id="IPR001001">
    <property type="entry name" value="DNA_polIII_beta"/>
</dbReference>
<keyword evidence="6 10" id="KW-0548">Nucleotidyltransferase</keyword>
<protein>
    <recommendedName>
        <fullName evidence="3 10">Beta sliding clamp</fullName>
    </recommendedName>
</protein>
<evidence type="ECO:0000259" key="13">
    <source>
        <dbReference type="Pfam" id="PF02768"/>
    </source>
</evidence>
<gene>
    <name evidence="14" type="ORF">SFMTTN_0689</name>
</gene>
<dbReference type="RefSeq" id="WP_124703718.1">
    <property type="nucleotide sequence ID" value="NZ_BGOW01000003.1"/>
</dbReference>
<dbReference type="Pfam" id="PF00712">
    <property type="entry name" value="DNA_pol3_beta"/>
    <property type="match status" value="1"/>
</dbReference>
<dbReference type="OrthoDB" id="8421503at2"/>
<evidence type="ECO:0000256" key="7">
    <source>
        <dbReference type="ARBA" id="ARBA00022705"/>
    </source>
</evidence>
<name>A0A401JB39_9PROT</name>
<dbReference type="PANTHER" id="PTHR30478:SF0">
    <property type="entry name" value="BETA SLIDING CLAMP"/>
    <property type="match status" value="1"/>
</dbReference>
<feature type="domain" description="DNA polymerase III beta sliding clamp C-terminal" evidence="13">
    <location>
        <begin position="248"/>
        <end position="367"/>
    </location>
</feature>
<comment type="similarity">
    <text evidence="2 10">Belongs to the beta sliding clamp family.</text>
</comment>
<keyword evidence="7 10" id="KW-0235">DNA replication</keyword>
<evidence type="ECO:0000313" key="15">
    <source>
        <dbReference type="Proteomes" id="UP000286806"/>
    </source>
</evidence>
<evidence type="ECO:0000256" key="2">
    <source>
        <dbReference type="ARBA" id="ARBA00010752"/>
    </source>
</evidence>
<evidence type="ECO:0000256" key="10">
    <source>
        <dbReference type="PIRNR" id="PIRNR000804"/>
    </source>
</evidence>
<evidence type="ECO:0000256" key="4">
    <source>
        <dbReference type="ARBA" id="ARBA00022490"/>
    </source>
</evidence>
<dbReference type="Proteomes" id="UP000286806">
    <property type="component" value="Unassembled WGS sequence"/>
</dbReference>
<evidence type="ECO:0000256" key="5">
    <source>
        <dbReference type="ARBA" id="ARBA00022679"/>
    </source>
</evidence>
<keyword evidence="15" id="KW-1185">Reference proteome</keyword>
<comment type="function">
    <text evidence="10">Confers DNA tethering and processivity to DNA polymerases and other proteins. Acts as a clamp, forming a ring around DNA (a reaction catalyzed by the clamp-loading complex) which diffuses in an ATP-independent manner freely and bidirectionally along dsDNA. Initially characterized for its ability to contact the catalytic subunit of DNA polymerase III (Pol III), a complex, multichain enzyme responsible for most of the replicative synthesis in bacteria; Pol III exhibits 3'-5' exonuclease proofreading activity. The beta chain is required for initiation of replication as well as for processivity of DNA replication.</text>
</comment>
<comment type="subunit">
    <text evidence="10">Forms a ring-shaped head-to-tail homodimer around DNA.</text>
</comment>
<evidence type="ECO:0000256" key="6">
    <source>
        <dbReference type="ARBA" id="ARBA00022695"/>
    </source>
</evidence>
<dbReference type="SMART" id="SM00480">
    <property type="entry name" value="POL3Bc"/>
    <property type="match status" value="1"/>
</dbReference>
<dbReference type="InterPro" id="IPR022637">
    <property type="entry name" value="DNA_polIII_beta_cen"/>
</dbReference>
<dbReference type="AlphaFoldDB" id="A0A401JB39"/>
<keyword evidence="8 10" id="KW-0239">DNA-directed DNA polymerase</keyword>
<dbReference type="InterPro" id="IPR022634">
    <property type="entry name" value="DNA_polIII_beta_N"/>
</dbReference>
<dbReference type="PANTHER" id="PTHR30478">
    <property type="entry name" value="DNA POLYMERASE III SUBUNIT BETA"/>
    <property type="match status" value="1"/>
</dbReference>
<proteinExistence type="inferred from homology"/>
<keyword evidence="9" id="KW-0238">DNA-binding</keyword>
<dbReference type="EMBL" id="BGOW01000003">
    <property type="protein sequence ID" value="GBL44888.1"/>
    <property type="molecule type" value="Genomic_DNA"/>
</dbReference>
<reference evidence="14 15" key="1">
    <citation type="journal article" date="2019" name="Front. Microbiol.">
        <title>Genomes of Neutrophilic Sulfur-Oxidizing Chemolithoautotrophs Representing 9 Proteobacterial Species From 8 Genera.</title>
        <authorList>
            <person name="Watanabe T."/>
            <person name="Kojima H."/>
            <person name="Umezawa K."/>
            <person name="Hori C."/>
            <person name="Takasuka T.E."/>
            <person name="Kato Y."/>
            <person name="Fukui M."/>
        </authorList>
    </citation>
    <scope>NUCLEOTIDE SEQUENCE [LARGE SCALE GENOMIC DNA]</scope>
    <source>
        <strain evidence="14 15">TTN</strain>
    </source>
</reference>
<dbReference type="Pfam" id="PF02767">
    <property type="entry name" value="DNA_pol3_beta_2"/>
    <property type="match status" value="1"/>
</dbReference>
<dbReference type="SUPFAM" id="SSF55979">
    <property type="entry name" value="DNA clamp"/>
    <property type="match status" value="3"/>
</dbReference>
<keyword evidence="4 10" id="KW-0963">Cytoplasm</keyword>
<dbReference type="Gene3D" id="3.70.10.10">
    <property type="match status" value="1"/>
</dbReference>
<evidence type="ECO:0000256" key="3">
    <source>
        <dbReference type="ARBA" id="ARBA00021035"/>
    </source>
</evidence>
<dbReference type="GO" id="GO:0008408">
    <property type="term" value="F:3'-5' exonuclease activity"/>
    <property type="evidence" value="ECO:0007669"/>
    <property type="project" value="InterPro"/>
</dbReference>
<dbReference type="NCBIfam" id="TIGR00663">
    <property type="entry name" value="dnan"/>
    <property type="match status" value="1"/>
</dbReference>
<dbReference type="GO" id="GO:0005737">
    <property type="term" value="C:cytoplasm"/>
    <property type="evidence" value="ECO:0007669"/>
    <property type="project" value="UniProtKB-SubCell"/>
</dbReference>
<comment type="caution">
    <text evidence="14">The sequence shown here is derived from an EMBL/GenBank/DDBJ whole genome shotgun (WGS) entry which is preliminary data.</text>
</comment>
<dbReference type="CDD" id="cd00140">
    <property type="entry name" value="beta_clamp"/>
    <property type="match status" value="1"/>
</dbReference>
<accession>A0A401JB39</accession>
<evidence type="ECO:0000256" key="1">
    <source>
        <dbReference type="ARBA" id="ARBA00004496"/>
    </source>
</evidence>
<dbReference type="GO" id="GO:0009360">
    <property type="term" value="C:DNA polymerase III complex"/>
    <property type="evidence" value="ECO:0007669"/>
    <property type="project" value="InterPro"/>
</dbReference>
<dbReference type="InterPro" id="IPR046938">
    <property type="entry name" value="DNA_clamp_sf"/>
</dbReference>
<organism evidence="14 15">
    <name type="scientific">Sulfuriferula multivorans</name>
    <dbReference type="NCBI Taxonomy" id="1559896"/>
    <lineage>
        <taxon>Bacteria</taxon>
        <taxon>Pseudomonadati</taxon>
        <taxon>Pseudomonadota</taxon>
        <taxon>Betaproteobacteria</taxon>
        <taxon>Nitrosomonadales</taxon>
        <taxon>Sulfuricellaceae</taxon>
        <taxon>Sulfuriferula</taxon>
    </lineage>
</organism>
<dbReference type="Gene3D" id="3.10.150.10">
    <property type="entry name" value="DNA Polymerase III, subunit A, domain 2"/>
    <property type="match status" value="1"/>
</dbReference>
<dbReference type="PIRSF" id="PIRSF000804">
    <property type="entry name" value="DNA_pol_III_b"/>
    <property type="match status" value="1"/>
</dbReference>
<dbReference type="Pfam" id="PF02768">
    <property type="entry name" value="DNA_pol3_beta_3"/>
    <property type="match status" value="1"/>
</dbReference>
<keyword evidence="5 10" id="KW-0808">Transferase</keyword>
<evidence type="ECO:0000313" key="14">
    <source>
        <dbReference type="EMBL" id="GBL44888.1"/>
    </source>
</evidence>
<dbReference type="InterPro" id="IPR022635">
    <property type="entry name" value="DNA_polIII_beta_C"/>
</dbReference>
<sequence>MLLLEAERDTLLFPLQIVTGVVEKRHTLPILSNVLIEKNAGVLAMTATDLEIQIRTSTQAIATEDNFAITVSAKKLLDICRALPDKANLRLEVNEGQIQIKAGKSRFNLQTLPAVDFPVIESNGETESRASLPQKTLKHLISRVQYAMAQQDIRYYLNGMLLVLNGKTIMVIATDGHRLSFASAEMEQESPPQEIIVPRKTVQELGKQLADSDDLIQIEVRKNQVAFSFARIELVSKVIEGKFPDYNRVIPNNHTNVLKVSRLALLQALQRVAILSNEKFRGVRLVLNPNELRIICNNNEQEEAQEELEVEYQGAAIDIGFNVSYLLDALNNLSCDAVQCLFGDANSSMLLVQPDDASFKYVVMPMRI</sequence>
<dbReference type="GO" id="GO:0006271">
    <property type="term" value="P:DNA strand elongation involved in DNA replication"/>
    <property type="evidence" value="ECO:0007669"/>
    <property type="project" value="TreeGrafter"/>
</dbReference>
<dbReference type="GO" id="GO:0003677">
    <property type="term" value="F:DNA binding"/>
    <property type="evidence" value="ECO:0007669"/>
    <property type="project" value="UniProtKB-UniRule"/>
</dbReference>
<evidence type="ECO:0000256" key="9">
    <source>
        <dbReference type="ARBA" id="ARBA00023125"/>
    </source>
</evidence>
<feature type="domain" description="DNA polymerase III beta sliding clamp central" evidence="12">
    <location>
        <begin position="132"/>
        <end position="245"/>
    </location>
</feature>
<evidence type="ECO:0000259" key="11">
    <source>
        <dbReference type="Pfam" id="PF00712"/>
    </source>
</evidence>
<evidence type="ECO:0000259" key="12">
    <source>
        <dbReference type="Pfam" id="PF02767"/>
    </source>
</evidence>
<comment type="subcellular location">
    <subcellularLocation>
        <location evidence="1 10">Cytoplasm</location>
    </subcellularLocation>
</comment>